<dbReference type="EMBL" id="DSLA01000036">
    <property type="protein sequence ID" value="HEH34955.1"/>
    <property type="molecule type" value="Genomic_DNA"/>
</dbReference>
<name>A0A7J2THC7_ARCFL</name>
<dbReference type="PANTHER" id="PTHR48444">
    <property type="entry name" value="DNA TOPOISOMERASE 6 SUBUNIT B"/>
    <property type="match status" value="1"/>
</dbReference>
<dbReference type="AlphaFoldDB" id="A0A7J2THC7"/>
<feature type="binding site" evidence="7">
    <location>
        <begin position="92"/>
        <end position="93"/>
    </location>
    <ligand>
        <name>ATP</name>
        <dbReference type="ChEBI" id="CHEBI:30616"/>
    </ligand>
</feature>
<dbReference type="Gene3D" id="6.10.20.80">
    <property type="match status" value="1"/>
</dbReference>
<proteinExistence type="inferred from homology"/>
<dbReference type="Pfam" id="PF18000">
    <property type="entry name" value="Top6b_C"/>
    <property type="match status" value="1"/>
</dbReference>
<feature type="coiled-coil region" evidence="8">
    <location>
        <begin position="435"/>
        <end position="462"/>
    </location>
</feature>
<dbReference type="NCBIfam" id="TIGR01052">
    <property type="entry name" value="top6b"/>
    <property type="match status" value="1"/>
</dbReference>
<evidence type="ECO:0000256" key="5">
    <source>
        <dbReference type="ARBA" id="ARBA00023235"/>
    </source>
</evidence>
<dbReference type="InterPro" id="IPR015320">
    <property type="entry name" value="TopoVI_B_transducer"/>
</dbReference>
<dbReference type="SMART" id="SM00387">
    <property type="entry name" value="HATPase_c"/>
    <property type="match status" value="1"/>
</dbReference>
<dbReference type="GO" id="GO:0003677">
    <property type="term" value="F:DNA binding"/>
    <property type="evidence" value="ECO:0007669"/>
    <property type="project" value="UniProtKB-UniRule"/>
</dbReference>
<dbReference type="FunFam" id="3.30.565.10:FF:000062">
    <property type="entry name" value="Type 2 DNA topoisomerase 6 subunit B"/>
    <property type="match status" value="1"/>
</dbReference>
<dbReference type="SUPFAM" id="SSF54211">
    <property type="entry name" value="Ribosomal protein S5 domain 2-like"/>
    <property type="match status" value="1"/>
</dbReference>
<evidence type="ECO:0000256" key="1">
    <source>
        <dbReference type="ARBA" id="ARBA00022741"/>
    </source>
</evidence>
<comment type="subunit">
    <text evidence="6 7">Homodimer. Heterotetramer of two Top6A and two Top6B chains.</text>
</comment>
<evidence type="ECO:0000256" key="7">
    <source>
        <dbReference type="HAMAP-Rule" id="MF_00322"/>
    </source>
</evidence>
<keyword evidence="4 7" id="KW-0238">DNA-binding</keyword>
<comment type="caution">
    <text evidence="10">The sequence shown here is derived from an EMBL/GenBank/DDBJ whole genome shotgun (WGS) entry which is preliminary data.</text>
</comment>
<accession>A0A7J2THC7</accession>
<evidence type="ECO:0000256" key="3">
    <source>
        <dbReference type="ARBA" id="ARBA00023029"/>
    </source>
</evidence>
<dbReference type="InterPro" id="IPR020568">
    <property type="entry name" value="Ribosomal_Su5_D2-typ_SF"/>
</dbReference>
<comment type="similarity">
    <text evidence="7">Belongs to the TOP6B family.</text>
</comment>
<organism evidence="10">
    <name type="scientific">Archaeoglobus fulgidus</name>
    <dbReference type="NCBI Taxonomy" id="2234"/>
    <lineage>
        <taxon>Archaea</taxon>
        <taxon>Methanobacteriati</taxon>
        <taxon>Methanobacteriota</taxon>
        <taxon>Archaeoglobi</taxon>
        <taxon>Archaeoglobales</taxon>
        <taxon>Archaeoglobaceae</taxon>
        <taxon>Archaeoglobus</taxon>
    </lineage>
</organism>
<evidence type="ECO:0000256" key="6">
    <source>
        <dbReference type="ARBA" id="ARBA00063696"/>
    </source>
</evidence>
<dbReference type="PANTHER" id="PTHR48444:SF1">
    <property type="entry name" value="DNA TOPOISOMERASE 6 SUBUNIT B"/>
    <property type="match status" value="1"/>
</dbReference>
<dbReference type="InterPro" id="IPR005734">
    <property type="entry name" value="TopoVI_B"/>
</dbReference>
<dbReference type="InterPro" id="IPR010979">
    <property type="entry name" value="Ribosomal_uS13-like_H2TH"/>
</dbReference>
<dbReference type="Gene3D" id="3.30.565.10">
    <property type="entry name" value="Histidine kinase-like ATPase, C-terminal domain"/>
    <property type="match status" value="1"/>
</dbReference>
<evidence type="ECO:0000256" key="4">
    <source>
        <dbReference type="ARBA" id="ARBA00023125"/>
    </source>
</evidence>
<dbReference type="Gene3D" id="2.60.40.2960">
    <property type="match status" value="1"/>
</dbReference>
<protein>
    <recommendedName>
        <fullName evidence="7">Type 2 DNA topoisomerase 6 subunit B</fullName>
        <ecNumber evidence="7">5.6.2.2</ecNumber>
    </recommendedName>
    <alternativeName>
        <fullName evidence="7">Type II DNA topoisomerase VI subunit B</fullName>
        <shortName evidence="7">TopoVI-B</shortName>
    </alternativeName>
</protein>
<comment type="catalytic activity">
    <reaction evidence="7">
        <text>ATP-dependent breakage, passage and rejoining of double-stranded DNA.</text>
        <dbReference type="EC" id="5.6.2.2"/>
    </reaction>
</comment>
<dbReference type="SUPFAM" id="SSF46946">
    <property type="entry name" value="S13-like H2TH domain"/>
    <property type="match status" value="1"/>
</dbReference>
<dbReference type="GO" id="GO:0006260">
    <property type="term" value="P:DNA replication"/>
    <property type="evidence" value="ECO:0007669"/>
    <property type="project" value="UniProtKB-UniRule"/>
</dbReference>
<comment type="function">
    <text evidence="7">Relaxes both positive and negative superturns and exhibits a strong decatenase activity.</text>
</comment>
<dbReference type="SUPFAM" id="SSF55874">
    <property type="entry name" value="ATPase domain of HSP90 chaperone/DNA topoisomerase II/histidine kinase"/>
    <property type="match status" value="1"/>
</dbReference>
<evidence type="ECO:0000259" key="9">
    <source>
        <dbReference type="SMART" id="SM00387"/>
    </source>
</evidence>
<dbReference type="Pfam" id="PF09239">
    <property type="entry name" value="Topo-VIb_trans"/>
    <property type="match status" value="1"/>
</dbReference>
<dbReference type="InterPro" id="IPR036890">
    <property type="entry name" value="HATPase_C_sf"/>
</dbReference>
<reference evidence="10" key="1">
    <citation type="journal article" date="2020" name="mSystems">
        <title>Genome- and Community-Level Interaction Insights into Carbon Utilization and Element Cycling Functions of Hydrothermarchaeota in Hydrothermal Sediment.</title>
        <authorList>
            <person name="Zhou Z."/>
            <person name="Liu Y."/>
            <person name="Xu W."/>
            <person name="Pan J."/>
            <person name="Luo Z.H."/>
            <person name="Li M."/>
        </authorList>
    </citation>
    <scope>NUCLEOTIDE SEQUENCE [LARGE SCALE GENOMIC DNA]</scope>
    <source>
        <strain evidence="10">SpSt-26</strain>
    </source>
</reference>
<dbReference type="InterPro" id="IPR003594">
    <property type="entry name" value="HATPase_dom"/>
</dbReference>
<dbReference type="GO" id="GO:0003918">
    <property type="term" value="F:DNA topoisomerase type II (double strand cut, ATP-hydrolyzing) activity"/>
    <property type="evidence" value="ECO:0007669"/>
    <property type="project" value="UniProtKB-UniRule"/>
</dbReference>
<dbReference type="HAMAP" id="MF_00322">
    <property type="entry name" value="Top6B"/>
    <property type="match status" value="1"/>
</dbReference>
<keyword evidence="1 7" id="KW-0547">Nucleotide-binding</keyword>
<evidence type="ECO:0000313" key="10">
    <source>
        <dbReference type="EMBL" id="HEH34955.1"/>
    </source>
</evidence>
<gene>
    <name evidence="7" type="primary">top6B</name>
    <name evidence="10" type="ORF">ENP88_02125</name>
</gene>
<feature type="binding site" evidence="7">
    <location>
        <position position="425"/>
    </location>
    <ligand>
        <name>ATP</name>
        <dbReference type="ChEBI" id="CHEBI:30616"/>
    </ligand>
</feature>
<dbReference type="GO" id="GO:0005524">
    <property type="term" value="F:ATP binding"/>
    <property type="evidence" value="ECO:0007669"/>
    <property type="project" value="UniProtKB-UniRule"/>
</dbReference>
<dbReference type="InterPro" id="IPR014721">
    <property type="entry name" value="Ribsml_uS5_D2-typ_fold_subgr"/>
</dbReference>
<dbReference type="Gene3D" id="3.30.230.10">
    <property type="match status" value="1"/>
</dbReference>
<feature type="binding site" evidence="7">
    <location>
        <position position="39"/>
    </location>
    <ligand>
        <name>ATP</name>
        <dbReference type="ChEBI" id="CHEBI:30616"/>
    </ligand>
</feature>
<dbReference type="PIRSF" id="PIRSF006553">
    <property type="entry name" value="TopoVI_B"/>
    <property type="match status" value="1"/>
</dbReference>
<sequence>MSELREISVAEFFEKNKHILGYTNPAKALITVVKEAVDNSLDACEEAGILPDIFVRISHTGGNFYRVIVEDNGPGIKKDSVARAFGKLLYGSRFHEIKQSRGQQGIGISGAVLYAQLTTGKPASILTKTADSQKAYRVQIYIDTKKNEPIIEKEAEEDWYMPHGTRIELEVLGSYVREKKQSVFEYLKETSVINPHARITFVDVEGNVFEFKRTSNEIPRIPRAIKPHPHGIELGRLMAMLRETKANTLRKFLKEEFVRVGDKIADEIIRISGFSGEEDPKSLGRSEAQKLIEAFKSVELLPPPTDCLSPIGEELLMNSLLQNYSPEFVFAITRKPKVYSGHPFFVEVALAYGGEIRSDRVILLRFANKVPLLYQQSGCALTRAVESINWKNYGLEQNRDELPLGNAVILVHLGSTNVPYTSESKEAIAPVPEIMEEIRLALQEAGRKLKEYIEKKNRQQVKKKKEEVMNRILPMIAKKVCEVLEKDDLEVERIIARIMGYLHFERSICERNGYMEVKLRICNFTKSRREFKLTEICDGEVLAENAKIIRGRYVSISWDISIAPNEELEVKYMLRGRILNRNPIVEGLDPSVISGATSGLALKEDEA</sequence>
<evidence type="ECO:0000256" key="8">
    <source>
        <dbReference type="SAM" id="Coils"/>
    </source>
</evidence>
<evidence type="ECO:0000256" key="2">
    <source>
        <dbReference type="ARBA" id="ARBA00022840"/>
    </source>
</evidence>
<dbReference type="CDD" id="cd00823">
    <property type="entry name" value="TopoIIB_Trans"/>
    <property type="match status" value="1"/>
</dbReference>
<keyword evidence="5 7" id="KW-0413">Isomerase</keyword>
<dbReference type="Pfam" id="PF02518">
    <property type="entry name" value="HATPase_c"/>
    <property type="match status" value="1"/>
</dbReference>
<dbReference type="InterPro" id="IPR040494">
    <property type="entry name" value="Top6b_C"/>
</dbReference>
<feature type="binding site" evidence="7">
    <location>
        <begin position="102"/>
        <end position="109"/>
    </location>
    <ligand>
        <name>ATP</name>
        <dbReference type="ChEBI" id="CHEBI:30616"/>
    </ligand>
</feature>
<dbReference type="GO" id="GO:0006265">
    <property type="term" value="P:DNA topological change"/>
    <property type="evidence" value="ECO:0007669"/>
    <property type="project" value="UniProtKB-UniRule"/>
</dbReference>
<keyword evidence="8" id="KW-0175">Coiled coil</keyword>
<feature type="binding site" evidence="7">
    <location>
        <position position="71"/>
    </location>
    <ligand>
        <name>ATP</name>
        <dbReference type="ChEBI" id="CHEBI:30616"/>
    </ligand>
</feature>
<dbReference type="Gene3D" id="1.10.8.50">
    <property type="match status" value="1"/>
</dbReference>
<keyword evidence="2 7" id="KW-0067">ATP-binding</keyword>
<keyword evidence="3 7" id="KW-0799">Topoisomerase</keyword>
<dbReference type="EC" id="5.6.2.2" evidence="7"/>
<dbReference type="NCBIfam" id="NF003218">
    <property type="entry name" value="PRK04184.1"/>
    <property type="match status" value="1"/>
</dbReference>
<feature type="domain" description="Histidine kinase/HSP90-like ATPase" evidence="9">
    <location>
        <begin position="24"/>
        <end position="146"/>
    </location>
</feature>